<evidence type="ECO:0000256" key="5">
    <source>
        <dbReference type="ARBA" id="ARBA00038437"/>
    </source>
</evidence>
<dbReference type="Gene3D" id="3.30.70.330">
    <property type="match status" value="1"/>
</dbReference>
<dbReference type="PROSITE" id="PS51192">
    <property type="entry name" value="HELICASE_ATP_BIND_1"/>
    <property type="match status" value="1"/>
</dbReference>
<protein>
    <submittedName>
        <fullName evidence="11">ATP-dependent RNA helicase DbpA</fullName>
        <ecNumber evidence="11">3.6.4.13</ecNumber>
    </submittedName>
</protein>
<dbReference type="Gene3D" id="3.40.50.300">
    <property type="entry name" value="P-loop containing nucleotide triphosphate hydrolases"/>
    <property type="match status" value="2"/>
</dbReference>
<dbReference type="NCBIfam" id="NF008744">
    <property type="entry name" value="PRK11776.1"/>
    <property type="match status" value="1"/>
</dbReference>
<name>A0ABW5UPG4_9BURK</name>
<organism evidence="11 12">
    <name type="scientific">Comamonas terrae</name>
    <dbReference type="NCBI Taxonomy" id="673548"/>
    <lineage>
        <taxon>Bacteria</taxon>
        <taxon>Pseudomonadati</taxon>
        <taxon>Pseudomonadota</taxon>
        <taxon>Betaproteobacteria</taxon>
        <taxon>Burkholderiales</taxon>
        <taxon>Comamonadaceae</taxon>
        <taxon>Comamonas</taxon>
    </lineage>
</organism>
<dbReference type="CDD" id="cd18787">
    <property type="entry name" value="SF2_C_DEAD"/>
    <property type="match status" value="1"/>
</dbReference>
<feature type="short sequence motif" description="Q motif" evidence="6">
    <location>
        <begin position="14"/>
        <end position="42"/>
    </location>
</feature>
<dbReference type="Pfam" id="PF03880">
    <property type="entry name" value="DbpA"/>
    <property type="match status" value="1"/>
</dbReference>
<evidence type="ECO:0000256" key="4">
    <source>
        <dbReference type="ARBA" id="ARBA00022840"/>
    </source>
</evidence>
<dbReference type="Pfam" id="PF00270">
    <property type="entry name" value="DEAD"/>
    <property type="match status" value="1"/>
</dbReference>
<evidence type="ECO:0000259" key="10">
    <source>
        <dbReference type="PROSITE" id="PS51195"/>
    </source>
</evidence>
<comment type="caution">
    <text evidence="11">The sequence shown here is derived from an EMBL/GenBank/DDBJ whole genome shotgun (WGS) entry which is preliminary data.</text>
</comment>
<accession>A0ABW5UPG4</accession>
<keyword evidence="3 7" id="KW-0347">Helicase</keyword>
<reference evidence="12" key="1">
    <citation type="journal article" date="2019" name="Int. J. Syst. Evol. Microbiol.">
        <title>The Global Catalogue of Microorganisms (GCM) 10K type strain sequencing project: providing services to taxonomists for standard genome sequencing and annotation.</title>
        <authorList>
            <consortium name="The Broad Institute Genomics Platform"/>
            <consortium name="The Broad Institute Genome Sequencing Center for Infectious Disease"/>
            <person name="Wu L."/>
            <person name="Ma J."/>
        </authorList>
    </citation>
    <scope>NUCLEOTIDE SEQUENCE [LARGE SCALE GENOMIC DNA]</scope>
    <source>
        <strain evidence="12">TISTR 1906</strain>
    </source>
</reference>
<dbReference type="PANTHER" id="PTHR47959:SF1">
    <property type="entry name" value="ATP-DEPENDENT RNA HELICASE DBPA"/>
    <property type="match status" value="1"/>
</dbReference>
<dbReference type="CDD" id="cd00268">
    <property type="entry name" value="DEADc"/>
    <property type="match status" value="1"/>
</dbReference>
<dbReference type="PROSITE" id="PS51195">
    <property type="entry name" value="Q_MOTIF"/>
    <property type="match status" value="1"/>
</dbReference>
<dbReference type="InterPro" id="IPR000629">
    <property type="entry name" value="RNA-helicase_DEAD-box_CS"/>
</dbReference>
<feature type="domain" description="Helicase C-terminal" evidence="9">
    <location>
        <begin position="241"/>
        <end position="386"/>
    </location>
</feature>
<dbReference type="InterPro" id="IPR027417">
    <property type="entry name" value="P-loop_NTPase"/>
</dbReference>
<gene>
    <name evidence="11" type="primary">dbpA</name>
    <name evidence="11" type="ORF">ACFSW6_12005</name>
</gene>
<proteinExistence type="inferred from homology"/>
<evidence type="ECO:0000259" key="8">
    <source>
        <dbReference type="PROSITE" id="PS51192"/>
    </source>
</evidence>
<dbReference type="InterPro" id="IPR001650">
    <property type="entry name" value="Helicase_C-like"/>
</dbReference>
<dbReference type="SUPFAM" id="SSF52540">
    <property type="entry name" value="P-loop containing nucleoside triphosphate hydrolases"/>
    <property type="match status" value="1"/>
</dbReference>
<evidence type="ECO:0000256" key="2">
    <source>
        <dbReference type="ARBA" id="ARBA00022801"/>
    </source>
</evidence>
<feature type="domain" description="Helicase ATP-binding" evidence="8">
    <location>
        <begin position="45"/>
        <end position="216"/>
    </location>
</feature>
<keyword evidence="12" id="KW-1185">Reference proteome</keyword>
<dbReference type="InterPro" id="IPR012677">
    <property type="entry name" value="Nucleotide-bd_a/b_plait_sf"/>
</dbReference>
<dbReference type="Proteomes" id="UP001597463">
    <property type="component" value="Unassembled WGS sequence"/>
</dbReference>
<dbReference type="PROSITE" id="PS00039">
    <property type="entry name" value="DEAD_ATP_HELICASE"/>
    <property type="match status" value="1"/>
</dbReference>
<comment type="similarity">
    <text evidence="5 7">Belongs to the DEAD box helicase family.</text>
</comment>
<dbReference type="PROSITE" id="PS51194">
    <property type="entry name" value="HELICASE_CTER"/>
    <property type="match status" value="1"/>
</dbReference>
<dbReference type="InterPro" id="IPR014001">
    <property type="entry name" value="Helicase_ATP-bd"/>
</dbReference>
<dbReference type="InterPro" id="IPR050079">
    <property type="entry name" value="DEAD_box_RNA_helicase"/>
</dbReference>
<evidence type="ECO:0000259" key="9">
    <source>
        <dbReference type="PROSITE" id="PS51194"/>
    </source>
</evidence>
<dbReference type="GO" id="GO:0016787">
    <property type="term" value="F:hydrolase activity"/>
    <property type="evidence" value="ECO:0007669"/>
    <property type="project" value="UniProtKB-KW"/>
</dbReference>
<sequence length="469" mass="50461">MNTSSGAAKATDPTAFSALTLSAEMLANLQQLGYAQMTPIQAASLPLTLQGKDLIAQASTGSGKTAAFGLPMVERLNPRWFAVQGLVLCPTRELADQVATEIRRLARAQDNIKVVTVYGGVPSRNQIASLENGAHIVVGTPGRVMDLMERGKLDIGHLKTLVLDEADRMLDMGFLGDIETVVRQCPAERQTLLFSATYPEGIAGLAQRFMRDPQTVKVAAQHSAGKIAQRWYEVEAREKVDVVARLLAHFRPESTIAFCNTKQQCRDVVAALQAQGFSALALFGELEQRERDEVLVQFANKSCSVLVATDVAARGLDIADLSAVINVDVTPDPEVHIHRIGRTGRGDAEGLALNLVSMDEMGSVGKIEQLQGRASEFHPLAELTPTAGGELLPPMMTIQIIGGRKEKIRAGDVMGAMCADFGYAREQIGKISVNDFSTYVAVDRRIASAACAKLNAGRVKGKSVKARLL</sequence>
<dbReference type="PANTHER" id="PTHR47959">
    <property type="entry name" value="ATP-DEPENDENT RNA HELICASE RHLE-RELATED"/>
    <property type="match status" value="1"/>
</dbReference>
<evidence type="ECO:0000256" key="6">
    <source>
        <dbReference type="PROSITE-ProRule" id="PRU00552"/>
    </source>
</evidence>
<dbReference type="SMART" id="SM00490">
    <property type="entry name" value="HELICc"/>
    <property type="match status" value="1"/>
</dbReference>
<dbReference type="GO" id="GO:0003724">
    <property type="term" value="F:RNA helicase activity"/>
    <property type="evidence" value="ECO:0007669"/>
    <property type="project" value="UniProtKB-EC"/>
</dbReference>
<evidence type="ECO:0000313" key="11">
    <source>
        <dbReference type="EMBL" id="MFD2754813.1"/>
    </source>
</evidence>
<keyword evidence="1 7" id="KW-0547">Nucleotide-binding</keyword>
<dbReference type="InterPro" id="IPR044742">
    <property type="entry name" value="DEAD/DEAH_RhlB"/>
</dbReference>
<keyword evidence="4 7" id="KW-0067">ATP-binding</keyword>
<dbReference type="SMART" id="SM00487">
    <property type="entry name" value="DEXDc"/>
    <property type="match status" value="1"/>
</dbReference>
<dbReference type="RefSeq" id="WP_066475847.1">
    <property type="nucleotide sequence ID" value="NZ_BCNT01000005.1"/>
</dbReference>
<evidence type="ECO:0000256" key="1">
    <source>
        <dbReference type="ARBA" id="ARBA00022741"/>
    </source>
</evidence>
<dbReference type="Pfam" id="PF00271">
    <property type="entry name" value="Helicase_C"/>
    <property type="match status" value="1"/>
</dbReference>
<dbReference type="InterPro" id="IPR011545">
    <property type="entry name" value="DEAD/DEAH_box_helicase_dom"/>
</dbReference>
<keyword evidence="2 7" id="KW-0378">Hydrolase</keyword>
<feature type="domain" description="DEAD-box RNA helicase Q" evidence="10">
    <location>
        <begin position="14"/>
        <end position="42"/>
    </location>
</feature>
<dbReference type="EMBL" id="JBHUMV010000005">
    <property type="protein sequence ID" value="MFD2754813.1"/>
    <property type="molecule type" value="Genomic_DNA"/>
</dbReference>
<evidence type="ECO:0000313" key="12">
    <source>
        <dbReference type="Proteomes" id="UP001597463"/>
    </source>
</evidence>
<evidence type="ECO:0000256" key="3">
    <source>
        <dbReference type="ARBA" id="ARBA00022806"/>
    </source>
</evidence>
<dbReference type="EC" id="3.6.4.13" evidence="11"/>
<evidence type="ECO:0000256" key="7">
    <source>
        <dbReference type="RuleBase" id="RU000492"/>
    </source>
</evidence>
<dbReference type="InterPro" id="IPR005580">
    <property type="entry name" value="DbpA/CsdA_RNA-bd_dom"/>
</dbReference>
<dbReference type="InterPro" id="IPR014014">
    <property type="entry name" value="RNA_helicase_DEAD_Q_motif"/>
</dbReference>